<dbReference type="Gene3D" id="3.30.565.10">
    <property type="entry name" value="Histidine kinase-like ATPase, C-terminal domain"/>
    <property type="match status" value="1"/>
</dbReference>
<name>A0A1H1NGI4_9ACTN</name>
<feature type="domain" description="Histidine kinase/HSP90-like ATPase" evidence="2">
    <location>
        <begin position="18"/>
        <end position="133"/>
    </location>
</feature>
<keyword evidence="4" id="KW-1185">Reference proteome</keyword>
<evidence type="ECO:0000259" key="2">
    <source>
        <dbReference type="Pfam" id="PF13581"/>
    </source>
</evidence>
<keyword evidence="3" id="KW-0418">Kinase</keyword>
<reference evidence="3 4" key="1">
    <citation type="submission" date="2016-10" db="EMBL/GenBank/DDBJ databases">
        <authorList>
            <person name="de Groot N.N."/>
        </authorList>
    </citation>
    <scope>NUCLEOTIDE SEQUENCE [LARGE SCALE GENOMIC DNA]</scope>
    <source>
        <strain evidence="3 4">DSM 22024</strain>
    </source>
</reference>
<dbReference type="InterPro" id="IPR003594">
    <property type="entry name" value="HATPase_dom"/>
</dbReference>
<dbReference type="InterPro" id="IPR036890">
    <property type="entry name" value="HATPase_C_sf"/>
</dbReference>
<dbReference type="SUPFAM" id="SSF55874">
    <property type="entry name" value="ATPase domain of HSP90 chaperone/DNA topoisomerase II/histidine kinase"/>
    <property type="match status" value="1"/>
</dbReference>
<dbReference type="Pfam" id="PF13581">
    <property type="entry name" value="HATPase_c_2"/>
    <property type="match status" value="1"/>
</dbReference>
<keyword evidence="1" id="KW-0723">Serine/threonine-protein kinase</keyword>
<dbReference type="PANTHER" id="PTHR35526:SF3">
    <property type="entry name" value="ANTI-SIGMA-F FACTOR RSBW"/>
    <property type="match status" value="1"/>
</dbReference>
<protein>
    <submittedName>
        <fullName evidence="3">Anti-sigma regulatory factor (Ser/Thr protein kinase)</fullName>
    </submittedName>
</protein>
<dbReference type="InterPro" id="IPR050267">
    <property type="entry name" value="Anti-sigma-factor_SerPK"/>
</dbReference>
<dbReference type="EMBL" id="LT629732">
    <property type="protein sequence ID" value="SDR98161.1"/>
    <property type="molecule type" value="Genomic_DNA"/>
</dbReference>
<evidence type="ECO:0000313" key="3">
    <source>
        <dbReference type="EMBL" id="SDR98161.1"/>
    </source>
</evidence>
<dbReference type="PANTHER" id="PTHR35526">
    <property type="entry name" value="ANTI-SIGMA-F FACTOR RSBW-RELATED"/>
    <property type="match status" value="1"/>
</dbReference>
<dbReference type="OrthoDB" id="3473090at2"/>
<proteinExistence type="predicted"/>
<dbReference type="STRING" id="117157.SAMN04489717_1233"/>
<dbReference type="AlphaFoldDB" id="A0A1H1NGI4"/>
<evidence type="ECO:0000313" key="4">
    <source>
        <dbReference type="Proteomes" id="UP000198983"/>
    </source>
</evidence>
<keyword evidence="3" id="KW-0808">Transferase</keyword>
<dbReference type="CDD" id="cd16936">
    <property type="entry name" value="HATPase_RsbW-like"/>
    <property type="match status" value="1"/>
</dbReference>
<accession>A0A1H1NGI4</accession>
<gene>
    <name evidence="3" type="ORF">SAMN04489717_1233</name>
</gene>
<dbReference type="RefSeq" id="WP_092651402.1">
    <property type="nucleotide sequence ID" value="NZ_LT629732.1"/>
</dbReference>
<evidence type="ECO:0000256" key="1">
    <source>
        <dbReference type="ARBA" id="ARBA00022527"/>
    </source>
</evidence>
<sequence length="148" mass="15587">MTVVSVESSTTSTALVLPFEVASARTARRRLAADLRAAGVASDDVHDAVLVLSELVGNALRHARPLPTGALRVTWRRHPHQLEVSVTDGGGPTEPRPLELPASALGGRGLAIVDDLSSRWGVRRGGRTTTVYAVLDLTHESGLAPGRS</sequence>
<dbReference type="GO" id="GO:0004674">
    <property type="term" value="F:protein serine/threonine kinase activity"/>
    <property type="evidence" value="ECO:0007669"/>
    <property type="project" value="UniProtKB-KW"/>
</dbReference>
<organism evidence="3 4">
    <name type="scientific">Actinopolymorpha singaporensis</name>
    <dbReference type="NCBI Taxonomy" id="117157"/>
    <lineage>
        <taxon>Bacteria</taxon>
        <taxon>Bacillati</taxon>
        <taxon>Actinomycetota</taxon>
        <taxon>Actinomycetes</taxon>
        <taxon>Propionibacteriales</taxon>
        <taxon>Actinopolymorphaceae</taxon>
        <taxon>Actinopolymorpha</taxon>
    </lineage>
</organism>
<dbReference type="Proteomes" id="UP000198983">
    <property type="component" value="Chromosome I"/>
</dbReference>